<feature type="compositionally biased region" description="Low complexity" evidence="8">
    <location>
        <begin position="47"/>
        <end position="56"/>
    </location>
</feature>
<evidence type="ECO:0000256" key="1">
    <source>
        <dbReference type="ARBA" id="ARBA00004123"/>
    </source>
</evidence>
<name>A0A0F4GBN2_9PEZI</name>
<evidence type="ECO:0000256" key="4">
    <source>
        <dbReference type="ARBA" id="ARBA00023155"/>
    </source>
</evidence>
<dbReference type="PROSITE" id="PS00027">
    <property type="entry name" value="HOMEOBOX_1"/>
    <property type="match status" value="1"/>
</dbReference>
<dbReference type="OrthoDB" id="6159439at2759"/>
<keyword evidence="11" id="KW-1185">Reference proteome</keyword>
<keyword evidence="4 6" id="KW-0371">Homeobox</keyword>
<feature type="compositionally biased region" description="Polar residues" evidence="8">
    <location>
        <begin position="575"/>
        <end position="593"/>
    </location>
</feature>
<evidence type="ECO:0000256" key="6">
    <source>
        <dbReference type="PROSITE-ProRule" id="PRU00108"/>
    </source>
</evidence>
<protein>
    <recommendedName>
        <fullName evidence="9">Homeobox domain-containing protein</fullName>
    </recommendedName>
</protein>
<comment type="caution">
    <text evidence="10">The sequence shown here is derived from an EMBL/GenBank/DDBJ whole genome shotgun (WGS) entry which is preliminary data.</text>
</comment>
<feature type="compositionally biased region" description="Low complexity" evidence="8">
    <location>
        <begin position="618"/>
        <end position="639"/>
    </location>
</feature>
<feature type="region of interest" description="Disordered" evidence="8">
    <location>
        <begin position="352"/>
        <end position="375"/>
    </location>
</feature>
<feature type="compositionally biased region" description="Low complexity" evidence="8">
    <location>
        <begin position="767"/>
        <end position="778"/>
    </location>
</feature>
<feature type="compositionally biased region" description="Low complexity" evidence="8">
    <location>
        <begin position="863"/>
        <end position="875"/>
    </location>
</feature>
<dbReference type="PROSITE" id="PS50071">
    <property type="entry name" value="HOMEOBOX_2"/>
    <property type="match status" value="1"/>
</dbReference>
<dbReference type="PANTHER" id="PTHR24341:SF6">
    <property type="entry name" value="HOMEOBOX PROTEIN INVECTED"/>
    <property type="match status" value="1"/>
</dbReference>
<feature type="region of interest" description="Disordered" evidence="8">
    <location>
        <begin position="547"/>
        <end position="688"/>
    </location>
</feature>
<feature type="compositionally biased region" description="Low complexity" evidence="8">
    <location>
        <begin position="657"/>
        <end position="670"/>
    </location>
</feature>
<dbReference type="EMBL" id="LAFY01004118">
    <property type="protein sequence ID" value="KJX94801.1"/>
    <property type="molecule type" value="Genomic_DNA"/>
</dbReference>
<dbReference type="GO" id="GO:0003677">
    <property type="term" value="F:DNA binding"/>
    <property type="evidence" value="ECO:0007669"/>
    <property type="project" value="UniProtKB-UniRule"/>
</dbReference>
<feature type="compositionally biased region" description="Polar residues" evidence="8">
    <location>
        <begin position="352"/>
        <end position="370"/>
    </location>
</feature>
<evidence type="ECO:0000259" key="9">
    <source>
        <dbReference type="PROSITE" id="PS50071"/>
    </source>
</evidence>
<proteinExistence type="inferred from homology"/>
<dbReference type="Proteomes" id="UP000033647">
    <property type="component" value="Unassembled WGS sequence"/>
</dbReference>
<gene>
    <name evidence="10" type="ORF">TI39_contig4159g00021</name>
</gene>
<accession>A0A0F4GBN2</accession>
<dbReference type="CDD" id="cd00086">
    <property type="entry name" value="homeodomain"/>
    <property type="match status" value="1"/>
</dbReference>
<feature type="region of interest" description="Disordered" evidence="8">
    <location>
        <begin position="766"/>
        <end position="875"/>
    </location>
</feature>
<feature type="domain" description="Homeobox" evidence="9">
    <location>
        <begin position="66"/>
        <end position="120"/>
    </location>
</feature>
<feature type="compositionally biased region" description="Polar residues" evidence="8">
    <location>
        <begin position="647"/>
        <end position="656"/>
    </location>
</feature>
<dbReference type="GO" id="GO:0000981">
    <property type="term" value="F:DNA-binding transcription factor activity, RNA polymerase II-specific"/>
    <property type="evidence" value="ECO:0007669"/>
    <property type="project" value="InterPro"/>
</dbReference>
<feature type="compositionally biased region" description="Low complexity" evidence="8">
    <location>
        <begin position="1"/>
        <end position="18"/>
    </location>
</feature>
<dbReference type="InterPro" id="IPR009057">
    <property type="entry name" value="Homeodomain-like_sf"/>
</dbReference>
<keyword evidence="3 6" id="KW-0238">DNA-binding</keyword>
<organism evidence="10 11">
    <name type="scientific">Zymoseptoria brevis</name>
    <dbReference type="NCBI Taxonomy" id="1047168"/>
    <lineage>
        <taxon>Eukaryota</taxon>
        <taxon>Fungi</taxon>
        <taxon>Dikarya</taxon>
        <taxon>Ascomycota</taxon>
        <taxon>Pezizomycotina</taxon>
        <taxon>Dothideomycetes</taxon>
        <taxon>Dothideomycetidae</taxon>
        <taxon>Mycosphaerellales</taxon>
        <taxon>Mycosphaerellaceae</taxon>
        <taxon>Zymoseptoria</taxon>
    </lineage>
</organism>
<dbReference type="Gene3D" id="1.10.10.60">
    <property type="entry name" value="Homeodomain-like"/>
    <property type="match status" value="1"/>
</dbReference>
<evidence type="ECO:0000256" key="5">
    <source>
        <dbReference type="ARBA" id="ARBA00023242"/>
    </source>
</evidence>
<keyword evidence="5 6" id="KW-0539">Nucleus</keyword>
<dbReference type="SMART" id="SM00389">
    <property type="entry name" value="HOX"/>
    <property type="match status" value="1"/>
</dbReference>
<dbReference type="InterPro" id="IPR017970">
    <property type="entry name" value="Homeobox_CS"/>
</dbReference>
<dbReference type="GO" id="GO:0016586">
    <property type="term" value="C:RSC-type complex"/>
    <property type="evidence" value="ECO:0007669"/>
    <property type="project" value="TreeGrafter"/>
</dbReference>
<evidence type="ECO:0000313" key="10">
    <source>
        <dbReference type="EMBL" id="KJX94801.1"/>
    </source>
</evidence>
<feature type="compositionally biased region" description="Polar residues" evidence="8">
    <location>
        <begin position="34"/>
        <end position="44"/>
    </location>
</feature>
<evidence type="ECO:0000256" key="2">
    <source>
        <dbReference type="ARBA" id="ARBA00010896"/>
    </source>
</evidence>
<feature type="DNA-binding region" description="Homeobox" evidence="6">
    <location>
        <begin position="68"/>
        <end position="121"/>
    </location>
</feature>
<dbReference type="STRING" id="1047168.A0A0F4GBN2"/>
<sequence length="875" mass="96471">MAFAASHPYHSASSSPYAEQHREYHHQHPHHYQNNSESSLNLHETNNKSSYYSNTNLPASIPCDIKPRLTKEQHDILESHYQKQPKPNTNTKKGFAESLQVSLDKVNNWFQNRRAKSKQDAKKQAGTYNLYAQPNSGAPSVTFSSDSDASPAFSSGEYFSMMQQCDTDEQMSSGGNMGTSSLSQYDDKIHGLPYSNVSNQFHNNGNDGNNASQHLQSQMFDSPQEMNRRTMTQEQFDAFAQTTSMMQSTGQFNNLQNDFSGGDDVLQEVFPEIDHSDYKSSNNYSFPAPMAAPLSSCDSSIPSTISEQSMFPSSGMMQRHANMSTESLDWSDSRSSSVSMPSYHANVYQQMTPHAQQQPAPATSQWQPGQSVPVDPNALQQQFREAAQRQSRQQVPQEQSMAWPVDESFVRRDSQNGSMLAQQMSAFAIQTPQPQQTASFQTPPPPPMNAGGIAARRQKPRPANLGIAALRSQSYSAPAQPGSPVQQSANMAPSQPQLRRIRSSNVLGGIAQGRVMKSTPGSAQRSPMTFSFAEAMASPRIARHASTSDLLAPPTPHSPRESNRNENTHPRPQLPSWQSSSGQQFSRQASISETDIEHDVPIQAQTFTSPPRTPMYSQRQPHQQQSQQPQQQQQQPQQQHNVFVSRVGNNVITENTPPQSAPASQQSFPQHTFMAPPPIQSQPQPYTPPQAHQFMTAASLESSYQMPAVSYAPPQQYVQPTVESQQQDLMQFANGVPMVDAHGQLTMTFPAPPTQQMQFVQHVPPRTQHQSSTHHITTPPNGGQYSFVTSESNTPSGLAITSGIPKSSPSQPAEFFVHEYSPPEEIKNASTTRRPMVDSGPKNYTFNNHGPGDFGKDKSKKLGGMSSPGTGTSSS</sequence>
<dbReference type="AlphaFoldDB" id="A0A0F4GBN2"/>
<reference evidence="10 11" key="1">
    <citation type="submission" date="2015-03" db="EMBL/GenBank/DDBJ databases">
        <title>RNA-seq based gene annotation and comparative genomics of four Zymoseptoria species reveal species-specific pathogenicity related genes and transposable element activity.</title>
        <authorList>
            <person name="Grandaubert J."/>
            <person name="Bhattacharyya A."/>
            <person name="Stukenbrock E.H."/>
        </authorList>
    </citation>
    <scope>NUCLEOTIDE SEQUENCE [LARGE SCALE GENOMIC DNA]</scope>
    <source>
        <strain evidence="10 11">Zb18110</strain>
    </source>
</reference>
<feature type="compositionally biased region" description="Pro residues" evidence="8">
    <location>
        <begin position="675"/>
        <end position="688"/>
    </location>
</feature>
<feature type="compositionally biased region" description="Polar residues" evidence="8">
    <location>
        <begin position="779"/>
        <end position="796"/>
    </location>
</feature>
<evidence type="ECO:0000256" key="3">
    <source>
        <dbReference type="ARBA" id="ARBA00023125"/>
    </source>
</evidence>
<dbReference type="Pfam" id="PF00046">
    <property type="entry name" value="Homeodomain"/>
    <property type="match status" value="1"/>
</dbReference>
<feature type="region of interest" description="Disordered" evidence="8">
    <location>
        <begin position="1"/>
        <end position="57"/>
    </location>
</feature>
<dbReference type="PANTHER" id="PTHR24341">
    <property type="entry name" value="HOMEOBOX PROTEIN ENGRAILED"/>
    <property type="match status" value="1"/>
</dbReference>
<feature type="compositionally biased region" description="Basic and acidic residues" evidence="8">
    <location>
        <begin position="558"/>
        <end position="569"/>
    </location>
</feature>
<evidence type="ECO:0000256" key="7">
    <source>
        <dbReference type="RuleBase" id="RU000682"/>
    </source>
</evidence>
<comment type="subcellular location">
    <subcellularLocation>
        <location evidence="1 6 7">Nucleus</location>
    </subcellularLocation>
</comment>
<dbReference type="SUPFAM" id="SSF46689">
    <property type="entry name" value="Homeodomain-like"/>
    <property type="match status" value="1"/>
</dbReference>
<evidence type="ECO:0000256" key="8">
    <source>
        <dbReference type="SAM" id="MobiDB-lite"/>
    </source>
</evidence>
<comment type="similarity">
    <text evidence="2">Belongs to the engrailed homeobox family.</text>
</comment>
<dbReference type="InterPro" id="IPR050720">
    <property type="entry name" value="Engrailed_Homeobox_TFs"/>
</dbReference>
<evidence type="ECO:0000313" key="11">
    <source>
        <dbReference type="Proteomes" id="UP000033647"/>
    </source>
</evidence>
<dbReference type="InterPro" id="IPR001356">
    <property type="entry name" value="HD"/>
</dbReference>
<feature type="region of interest" description="Disordered" evidence="8">
    <location>
        <begin position="475"/>
        <end position="497"/>
    </location>
</feature>